<feature type="region of interest" description="Disordered" evidence="1">
    <location>
        <begin position="1"/>
        <end position="32"/>
    </location>
</feature>
<organism evidence="2 3">
    <name type="scientific">Thermocrispum agreste</name>
    <dbReference type="NCBI Taxonomy" id="37925"/>
    <lineage>
        <taxon>Bacteria</taxon>
        <taxon>Bacillati</taxon>
        <taxon>Actinomycetota</taxon>
        <taxon>Actinomycetes</taxon>
        <taxon>Pseudonocardiales</taxon>
        <taxon>Pseudonocardiaceae</taxon>
        <taxon>Thermocrispum</taxon>
    </lineage>
</organism>
<name>A0ABD6FJW1_9PSEU</name>
<accession>A0ABD6FJW1</accession>
<dbReference type="EMBL" id="QGUI02000385">
    <property type="protein sequence ID" value="MFO7194212.1"/>
    <property type="molecule type" value="Genomic_DNA"/>
</dbReference>
<evidence type="ECO:0000256" key="1">
    <source>
        <dbReference type="SAM" id="MobiDB-lite"/>
    </source>
</evidence>
<feature type="compositionally biased region" description="Polar residues" evidence="1">
    <location>
        <begin position="1"/>
        <end position="12"/>
    </location>
</feature>
<sequence length="216" mass="23407">MQVPQGRTSSDPQELAARRRRRPAPIGAPGPLPTERIDLAAAAAEQLCWDGVVLPEANLFGRRVHLIARLRTDVHAERIATGVGPVTDRATVATWIWPELERTAPAPAVDVVGAVAVARHWRTALAWTVPLTRYFPTAVVLPSATLMTHDYVNNCLPRARAYGIAVLSVDESAEVHRDLAGDSGRIVPASDANSRWIDEVAYDQLLTTAEVSACVK</sequence>
<evidence type="ECO:0000313" key="2">
    <source>
        <dbReference type="EMBL" id="MFO7194212.1"/>
    </source>
</evidence>
<gene>
    <name evidence="2" type="ORF">DIU77_018380</name>
</gene>
<protein>
    <submittedName>
        <fullName evidence="2">Uncharacterized protein</fullName>
    </submittedName>
</protein>
<comment type="caution">
    <text evidence="2">The sequence shown here is derived from an EMBL/GenBank/DDBJ whole genome shotgun (WGS) entry which is preliminary data.</text>
</comment>
<evidence type="ECO:0000313" key="3">
    <source>
        <dbReference type="Proteomes" id="UP000249324"/>
    </source>
</evidence>
<dbReference type="Proteomes" id="UP000249324">
    <property type="component" value="Unassembled WGS sequence"/>
</dbReference>
<dbReference type="AlphaFoldDB" id="A0ABD6FJW1"/>
<reference evidence="2 3" key="1">
    <citation type="journal article" date="2021" name="BMC Genomics">
        <title>Genome-resolved metagenome and metatranscriptome analyses of thermophilic composting reveal key bacterial players and their metabolic interactions.</title>
        <authorList>
            <person name="Braga L.P.P."/>
            <person name="Pereira R.V."/>
            <person name="Martins L.F."/>
            <person name="Moura L.M.S."/>
            <person name="Sanchez F.B."/>
            <person name="Patane J.S.L."/>
            <person name="da Silva A.M."/>
            <person name="Setubal J.C."/>
        </authorList>
    </citation>
    <scope>NUCLEOTIDE SEQUENCE [LARGE SCALE GENOMIC DNA]</scope>
    <source>
        <strain evidence="2">ZC4RG45</strain>
    </source>
</reference>
<proteinExistence type="predicted"/>